<evidence type="ECO:0000313" key="3">
    <source>
        <dbReference type="EMBL" id="WTP91936.1"/>
    </source>
</evidence>
<dbReference type="EMBL" id="CP108140">
    <property type="protein sequence ID" value="WTP91936.1"/>
    <property type="molecule type" value="Genomic_DNA"/>
</dbReference>
<feature type="region of interest" description="Disordered" evidence="1">
    <location>
        <begin position="1"/>
        <end position="23"/>
    </location>
</feature>
<organism evidence="3">
    <name type="scientific">Streptomyces sp. NBC_00180</name>
    <dbReference type="NCBI Taxonomy" id="2903632"/>
    <lineage>
        <taxon>Bacteria</taxon>
        <taxon>Bacillati</taxon>
        <taxon>Actinomycetota</taxon>
        <taxon>Actinomycetes</taxon>
        <taxon>Kitasatosporales</taxon>
        <taxon>Streptomycetaceae</taxon>
        <taxon>Streptomyces</taxon>
    </lineage>
</organism>
<name>A0AAU1IAW6_9ACTN</name>
<dbReference type="AlphaFoldDB" id="A0AAU1IAW6"/>
<protein>
    <submittedName>
        <fullName evidence="3">Uncharacterized protein</fullName>
    </submittedName>
</protein>
<evidence type="ECO:0000313" key="2">
    <source>
        <dbReference type="EMBL" id="WTP83901.1"/>
    </source>
</evidence>
<proteinExistence type="predicted"/>
<accession>A0AAU1IAW6</accession>
<sequence length="81" mass="8880">MSEHTEHDQGQSAPGREPLTPEGAQALRAYAARKREQADQVAAVLEDLAENGLPAVEECVPWEELREAKLAQLHSQRGHVA</sequence>
<reference evidence="3" key="1">
    <citation type="submission" date="2022-10" db="EMBL/GenBank/DDBJ databases">
        <title>The complete genomes of actinobacterial strains from the NBC collection.</title>
        <authorList>
            <person name="Joergensen T.S."/>
            <person name="Alvarez Arevalo M."/>
            <person name="Sterndorff E.B."/>
            <person name="Faurdal D."/>
            <person name="Vuksanovic O."/>
            <person name="Mourched A.-S."/>
            <person name="Charusanti P."/>
            <person name="Shaw S."/>
            <person name="Blin K."/>
            <person name="Weber T."/>
        </authorList>
    </citation>
    <scope>NUCLEOTIDE SEQUENCE</scope>
    <source>
        <strain evidence="3">NBC 00180</strain>
    </source>
</reference>
<gene>
    <name evidence="2" type="ORF">OG477_00080</name>
    <name evidence="3" type="ORF">OG477_45265</name>
</gene>
<evidence type="ECO:0000256" key="1">
    <source>
        <dbReference type="SAM" id="MobiDB-lite"/>
    </source>
</evidence>
<dbReference type="EMBL" id="CP108140">
    <property type="protein sequence ID" value="WTP83901.1"/>
    <property type="molecule type" value="Genomic_DNA"/>
</dbReference>